<keyword evidence="10" id="KW-1185">Reference proteome</keyword>
<evidence type="ECO:0000259" key="8">
    <source>
        <dbReference type="PROSITE" id="PS51007"/>
    </source>
</evidence>
<evidence type="ECO:0000256" key="5">
    <source>
        <dbReference type="ARBA" id="ARBA00023004"/>
    </source>
</evidence>
<dbReference type="Pfam" id="PF13442">
    <property type="entry name" value="Cytochrome_CBB3"/>
    <property type="match status" value="1"/>
</dbReference>
<name>A0ABV7HRR0_9GAMM</name>
<evidence type="ECO:0000256" key="2">
    <source>
        <dbReference type="ARBA" id="ARBA00022617"/>
    </source>
</evidence>
<gene>
    <name evidence="9" type="ORF">ACFOEB_08460</name>
</gene>
<dbReference type="RefSeq" id="WP_382415821.1">
    <property type="nucleotide sequence ID" value="NZ_AP031500.1"/>
</dbReference>
<dbReference type="SUPFAM" id="SSF46626">
    <property type="entry name" value="Cytochrome c"/>
    <property type="match status" value="1"/>
</dbReference>
<feature type="domain" description="Cytochrome c" evidence="8">
    <location>
        <begin position="35"/>
        <end position="113"/>
    </location>
</feature>
<dbReference type="EMBL" id="JBHRTL010000006">
    <property type="protein sequence ID" value="MFC3155230.1"/>
    <property type="molecule type" value="Genomic_DNA"/>
</dbReference>
<keyword evidence="3 6" id="KW-0479">Metal-binding</keyword>
<keyword evidence="1" id="KW-0813">Transport</keyword>
<evidence type="ECO:0000256" key="7">
    <source>
        <dbReference type="SAM" id="SignalP"/>
    </source>
</evidence>
<feature type="signal peptide" evidence="7">
    <location>
        <begin position="1"/>
        <end position="20"/>
    </location>
</feature>
<feature type="chain" id="PRO_5045376748" evidence="7">
    <location>
        <begin position="21"/>
        <end position="114"/>
    </location>
</feature>
<evidence type="ECO:0000313" key="10">
    <source>
        <dbReference type="Proteomes" id="UP001595548"/>
    </source>
</evidence>
<dbReference type="PANTHER" id="PTHR33751">
    <property type="entry name" value="CBB3-TYPE CYTOCHROME C OXIDASE SUBUNIT FIXP"/>
    <property type="match status" value="1"/>
</dbReference>
<reference evidence="10" key="1">
    <citation type="journal article" date="2019" name="Int. J. Syst. Evol. Microbiol.">
        <title>The Global Catalogue of Microorganisms (GCM) 10K type strain sequencing project: providing services to taxonomists for standard genome sequencing and annotation.</title>
        <authorList>
            <consortium name="The Broad Institute Genomics Platform"/>
            <consortium name="The Broad Institute Genome Sequencing Center for Infectious Disease"/>
            <person name="Wu L."/>
            <person name="Ma J."/>
        </authorList>
    </citation>
    <scope>NUCLEOTIDE SEQUENCE [LARGE SCALE GENOMIC DNA]</scope>
    <source>
        <strain evidence="10">KCTC 52141</strain>
    </source>
</reference>
<keyword evidence="4" id="KW-0249">Electron transport</keyword>
<evidence type="ECO:0000256" key="1">
    <source>
        <dbReference type="ARBA" id="ARBA00022448"/>
    </source>
</evidence>
<protein>
    <submittedName>
        <fullName evidence="9">C-type cytochrome</fullName>
    </submittedName>
</protein>
<dbReference type="PROSITE" id="PS51007">
    <property type="entry name" value="CYTC"/>
    <property type="match status" value="1"/>
</dbReference>
<evidence type="ECO:0000256" key="3">
    <source>
        <dbReference type="ARBA" id="ARBA00022723"/>
    </source>
</evidence>
<keyword evidence="5 6" id="KW-0408">Iron</keyword>
<sequence>MTTAFTRVLLALILMTSLTACDKPQGANNKPEVVDPVALGERKARVCMSCHGPGGVSRVASYPTLAGQDRAYLLTQLRDFKAGRRENPMMNAMVASLSDTDMQHLAAYFAAQGE</sequence>
<dbReference type="InterPro" id="IPR036909">
    <property type="entry name" value="Cyt_c-like_dom_sf"/>
</dbReference>
<evidence type="ECO:0000313" key="9">
    <source>
        <dbReference type="EMBL" id="MFC3155230.1"/>
    </source>
</evidence>
<dbReference type="InterPro" id="IPR009056">
    <property type="entry name" value="Cyt_c-like_dom"/>
</dbReference>
<keyword evidence="2 6" id="KW-0349">Heme</keyword>
<proteinExistence type="predicted"/>
<dbReference type="Gene3D" id="1.10.760.10">
    <property type="entry name" value="Cytochrome c-like domain"/>
    <property type="match status" value="1"/>
</dbReference>
<dbReference type="PROSITE" id="PS51257">
    <property type="entry name" value="PROKAR_LIPOPROTEIN"/>
    <property type="match status" value="1"/>
</dbReference>
<dbReference type="Proteomes" id="UP001595548">
    <property type="component" value="Unassembled WGS sequence"/>
</dbReference>
<dbReference type="InterPro" id="IPR050597">
    <property type="entry name" value="Cytochrome_c_Oxidase_Subunit"/>
</dbReference>
<accession>A0ABV7HRR0</accession>
<keyword evidence="7" id="KW-0732">Signal</keyword>
<comment type="caution">
    <text evidence="9">The sequence shown here is derived from an EMBL/GenBank/DDBJ whole genome shotgun (WGS) entry which is preliminary data.</text>
</comment>
<evidence type="ECO:0000256" key="6">
    <source>
        <dbReference type="PROSITE-ProRule" id="PRU00433"/>
    </source>
</evidence>
<organism evidence="9 10">
    <name type="scientific">Gilvimarinus japonicus</name>
    <dbReference type="NCBI Taxonomy" id="1796469"/>
    <lineage>
        <taxon>Bacteria</taxon>
        <taxon>Pseudomonadati</taxon>
        <taxon>Pseudomonadota</taxon>
        <taxon>Gammaproteobacteria</taxon>
        <taxon>Cellvibrionales</taxon>
        <taxon>Cellvibrionaceae</taxon>
        <taxon>Gilvimarinus</taxon>
    </lineage>
</organism>
<dbReference type="PANTHER" id="PTHR33751:SF9">
    <property type="entry name" value="CYTOCHROME C4"/>
    <property type="match status" value="1"/>
</dbReference>
<evidence type="ECO:0000256" key="4">
    <source>
        <dbReference type="ARBA" id="ARBA00022982"/>
    </source>
</evidence>